<organism evidence="1 2">
    <name type="scientific">Halpernia humi</name>
    <dbReference type="NCBI Taxonomy" id="493375"/>
    <lineage>
        <taxon>Bacteria</taxon>
        <taxon>Pseudomonadati</taxon>
        <taxon>Bacteroidota</taxon>
        <taxon>Flavobacteriia</taxon>
        <taxon>Flavobacteriales</taxon>
        <taxon>Weeksellaceae</taxon>
        <taxon>Chryseobacterium group</taxon>
        <taxon>Halpernia</taxon>
    </lineage>
</organism>
<proteinExistence type="predicted"/>
<dbReference type="RefSeq" id="WP_103912293.1">
    <property type="nucleotide sequence ID" value="NZ_FNUS01000001.1"/>
</dbReference>
<protein>
    <submittedName>
        <fullName evidence="1">Uncharacterized protein</fullName>
    </submittedName>
</protein>
<dbReference type="OrthoDB" id="9775130at2"/>
<keyword evidence="2" id="KW-1185">Reference proteome</keyword>
<evidence type="ECO:0000313" key="2">
    <source>
        <dbReference type="Proteomes" id="UP000236738"/>
    </source>
</evidence>
<evidence type="ECO:0000313" key="1">
    <source>
        <dbReference type="EMBL" id="SEF53161.1"/>
    </source>
</evidence>
<dbReference type="Proteomes" id="UP000236738">
    <property type="component" value="Unassembled WGS sequence"/>
</dbReference>
<accession>A0A1H5STJ5</accession>
<sequence length="215" mass="25868">MSEITDEFLPLELKNIFESVEYEDFGKLLIDSIEINNQDNIHFNFTVNIEGDYSEIGFNENHSWNLLINNCREYRIEDSRDFESFIYVYSEHILLSNFKEKWKELYFNGENKNVNQLFVEFYNLHKYTFDDFIAMDKFICNRNLTKLLNSNNALFARGPISILEEYFQLLKNGNKNPYYLETANNYKNSEINKNLKIIFIGNNYFISENFEFQKR</sequence>
<dbReference type="EMBL" id="FNUS01000001">
    <property type="protein sequence ID" value="SEF53161.1"/>
    <property type="molecule type" value="Genomic_DNA"/>
</dbReference>
<reference evidence="2" key="1">
    <citation type="submission" date="2016-10" db="EMBL/GenBank/DDBJ databases">
        <authorList>
            <person name="Varghese N."/>
            <person name="Submissions S."/>
        </authorList>
    </citation>
    <scope>NUCLEOTIDE SEQUENCE [LARGE SCALE GENOMIC DNA]</scope>
    <source>
        <strain evidence="2">DSM 21580</strain>
    </source>
</reference>
<name>A0A1H5STJ5_9FLAO</name>
<dbReference type="AlphaFoldDB" id="A0A1H5STJ5"/>
<gene>
    <name evidence="1" type="ORF">SAMN05421847_0243</name>
</gene>